<evidence type="ECO:0000256" key="1">
    <source>
        <dbReference type="SAM" id="Phobius"/>
    </source>
</evidence>
<feature type="non-terminal residue" evidence="2">
    <location>
        <position position="40"/>
    </location>
</feature>
<gene>
    <name evidence="2" type="ORF">AVDCRST_MAG03-1081</name>
</gene>
<protein>
    <submittedName>
        <fullName evidence="2">Uncharacterized protein</fullName>
    </submittedName>
</protein>
<reference evidence="2" key="1">
    <citation type="submission" date="2020-02" db="EMBL/GenBank/DDBJ databases">
        <authorList>
            <person name="Meier V. D."/>
        </authorList>
    </citation>
    <scope>NUCLEOTIDE SEQUENCE</scope>
    <source>
        <strain evidence="2">AVDCRST_MAG03</strain>
    </source>
</reference>
<feature type="transmembrane region" description="Helical" evidence="1">
    <location>
        <begin position="12"/>
        <end position="33"/>
    </location>
</feature>
<proteinExistence type="predicted"/>
<dbReference type="EMBL" id="CADCUT010000060">
    <property type="protein sequence ID" value="CAA9398739.1"/>
    <property type="molecule type" value="Genomic_DNA"/>
</dbReference>
<name>A0A6J4NWC4_9ACTN</name>
<accession>A0A6J4NWC4</accession>
<dbReference type="AlphaFoldDB" id="A0A6J4NWC4"/>
<evidence type="ECO:0000313" key="2">
    <source>
        <dbReference type="EMBL" id="CAA9398739.1"/>
    </source>
</evidence>
<keyword evidence="1" id="KW-1133">Transmembrane helix</keyword>
<keyword evidence="1" id="KW-0472">Membrane</keyword>
<organism evidence="2">
    <name type="scientific">uncultured Rubrobacteraceae bacterium</name>
    <dbReference type="NCBI Taxonomy" id="349277"/>
    <lineage>
        <taxon>Bacteria</taxon>
        <taxon>Bacillati</taxon>
        <taxon>Actinomycetota</taxon>
        <taxon>Rubrobacteria</taxon>
        <taxon>Rubrobacterales</taxon>
        <taxon>Rubrobacteraceae</taxon>
        <taxon>environmental samples</taxon>
    </lineage>
</organism>
<keyword evidence="1" id="KW-0812">Transmembrane</keyword>
<sequence length="40" mass="3866">MLARITRSGQAGTLGGVGLGSGVLLVALGAALWGTDGVLR</sequence>